<proteinExistence type="predicted"/>
<evidence type="ECO:0000313" key="3">
    <source>
        <dbReference type="Proteomes" id="UP000177080"/>
    </source>
</evidence>
<dbReference type="STRING" id="1797259.A2989_05495"/>
<gene>
    <name evidence="2" type="ORF">A2989_05495</name>
</gene>
<name>A0A1F4ZDS7_9BACT</name>
<dbReference type="InterPro" id="IPR029016">
    <property type="entry name" value="GAF-like_dom_sf"/>
</dbReference>
<evidence type="ECO:0000313" key="2">
    <source>
        <dbReference type="EMBL" id="OGD04451.1"/>
    </source>
</evidence>
<dbReference type="Proteomes" id="UP000177080">
    <property type="component" value="Unassembled WGS sequence"/>
</dbReference>
<protein>
    <recommendedName>
        <fullName evidence="1">GAF domain-containing protein</fullName>
    </recommendedName>
</protein>
<dbReference type="InterPro" id="IPR003018">
    <property type="entry name" value="GAF"/>
</dbReference>
<accession>A0A1F4ZDS7</accession>
<dbReference type="SUPFAM" id="SSF55781">
    <property type="entry name" value="GAF domain-like"/>
    <property type="match status" value="1"/>
</dbReference>
<organism evidence="2 3">
    <name type="scientific">Candidatus Amesbacteria bacterium RIFCSPLOWO2_01_FULL_48_25</name>
    <dbReference type="NCBI Taxonomy" id="1797259"/>
    <lineage>
        <taxon>Bacteria</taxon>
        <taxon>Candidatus Amesiibacteriota</taxon>
    </lineage>
</organism>
<sequence>MLPAPIPGDELERLKALEGLHILDTPPEERFDIITSAATKVFRVPISTLTLVDSDREWFKSCQGVSEKERPRQISFCGHALLTEKDAFVVVDTKLDSRFADNPMVIGEPFIRFYAGIPLFSLGEKRVGVFCIKDTKPRTISEGELYLLQTFASWAELELDAIGLGKILKNFQAGQMQSSDTEKVGHLLRRILNRDVFRNLKSIRFALSFASGDGSGKENEKTEKALDRIETLVLKLKQLEI</sequence>
<dbReference type="AlphaFoldDB" id="A0A1F4ZDS7"/>
<evidence type="ECO:0000259" key="1">
    <source>
        <dbReference type="SMART" id="SM00065"/>
    </source>
</evidence>
<dbReference type="PANTHER" id="PTHR43102:SF2">
    <property type="entry name" value="GAF DOMAIN-CONTAINING PROTEIN"/>
    <property type="match status" value="1"/>
</dbReference>
<reference evidence="2 3" key="1">
    <citation type="journal article" date="2016" name="Nat. Commun.">
        <title>Thousands of microbial genomes shed light on interconnected biogeochemical processes in an aquifer system.</title>
        <authorList>
            <person name="Anantharaman K."/>
            <person name="Brown C.T."/>
            <person name="Hug L.A."/>
            <person name="Sharon I."/>
            <person name="Castelle C.J."/>
            <person name="Probst A.J."/>
            <person name="Thomas B.C."/>
            <person name="Singh A."/>
            <person name="Wilkins M.J."/>
            <person name="Karaoz U."/>
            <person name="Brodie E.L."/>
            <person name="Williams K.H."/>
            <person name="Hubbard S.S."/>
            <person name="Banfield J.F."/>
        </authorList>
    </citation>
    <scope>NUCLEOTIDE SEQUENCE [LARGE SCALE GENOMIC DNA]</scope>
</reference>
<dbReference type="SMART" id="SM00065">
    <property type="entry name" value="GAF"/>
    <property type="match status" value="1"/>
</dbReference>
<feature type="domain" description="GAF" evidence="1">
    <location>
        <begin position="26"/>
        <end position="169"/>
    </location>
</feature>
<dbReference type="PANTHER" id="PTHR43102">
    <property type="entry name" value="SLR1143 PROTEIN"/>
    <property type="match status" value="1"/>
</dbReference>
<dbReference type="Gene3D" id="3.30.450.40">
    <property type="match status" value="1"/>
</dbReference>
<comment type="caution">
    <text evidence="2">The sequence shown here is derived from an EMBL/GenBank/DDBJ whole genome shotgun (WGS) entry which is preliminary data.</text>
</comment>
<dbReference type="EMBL" id="MEXN01000001">
    <property type="protein sequence ID" value="OGD04451.1"/>
    <property type="molecule type" value="Genomic_DNA"/>
</dbReference>
<dbReference type="Pfam" id="PF01590">
    <property type="entry name" value="GAF"/>
    <property type="match status" value="1"/>
</dbReference>